<proteinExistence type="predicted"/>
<keyword evidence="4" id="KW-1185">Reference proteome</keyword>
<sequence>MNRFLILTALLLNIAACDASNTLPVAQKSSSQSGHPKCTSTPCGNTVSGKDPQQERLEAGERLENALRASDEDRQRWSIPIYSTSERPEDLTLEVVRSARMDLRLLPDQGHLAISTPSSRHVFAIARPRGSGDVCPVYNLHVIDASDEHILLKRICRKFEYRPGRFARSVAYYLYDKPTGTMRDIWKAGASGKDDPSPDAKPVPVVKRIANGYQFDWSGVVPGNAAGQPVEIHNRFTRVAEGAGRTLSCANVSAGAGRGDASACEGEYLERIGQQSAR</sequence>
<dbReference type="EMBL" id="JANUHA010000013">
    <property type="protein sequence ID" value="MCS0598126.1"/>
    <property type="molecule type" value="Genomic_DNA"/>
</dbReference>
<dbReference type="Proteomes" id="UP001206572">
    <property type="component" value="Unassembled WGS sequence"/>
</dbReference>
<reference evidence="3 4" key="1">
    <citation type="submission" date="2022-08" db="EMBL/GenBank/DDBJ databases">
        <title>Reclassification of Massilia species as members of the genera Telluria, Duganella, Pseudoduganella, Mokoshia gen. nov. and Zemynaea gen. nov. using orthogonal and non-orthogonal genome-based approaches.</title>
        <authorList>
            <person name="Bowman J.P."/>
        </authorList>
    </citation>
    <scope>NUCLEOTIDE SEQUENCE [LARGE SCALE GENOMIC DNA]</scope>
    <source>
        <strain evidence="3 4">JCM 31661</strain>
    </source>
</reference>
<gene>
    <name evidence="3" type="ORF">NX780_17385</name>
</gene>
<feature type="chain" id="PRO_5046663278" evidence="2">
    <location>
        <begin position="20"/>
        <end position="278"/>
    </location>
</feature>
<feature type="compositionally biased region" description="Polar residues" evidence="1">
    <location>
        <begin position="26"/>
        <end position="48"/>
    </location>
</feature>
<evidence type="ECO:0000256" key="2">
    <source>
        <dbReference type="SAM" id="SignalP"/>
    </source>
</evidence>
<evidence type="ECO:0000256" key="1">
    <source>
        <dbReference type="SAM" id="MobiDB-lite"/>
    </source>
</evidence>
<accession>A0ABT2APR5</accession>
<feature type="region of interest" description="Disordered" evidence="1">
    <location>
        <begin position="26"/>
        <end position="52"/>
    </location>
</feature>
<dbReference type="RefSeq" id="WP_258829142.1">
    <property type="nucleotide sequence ID" value="NZ_JANUHA010000013.1"/>
</dbReference>
<comment type="caution">
    <text evidence="3">The sequence shown here is derived from an EMBL/GenBank/DDBJ whole genome shotgun (WGS) entry which is preliminary data.</text>
</comment>
<name>A0ABT2APR5_9BURK</name>
<keyword evidence="2" id="KW-0732">Signal</keyword>
<evidence type="ECO:0000313" key="3">
    <source>
        <dbReference type="EMBL" id="MCS0598126.1"/>
    </source>
</evidence>
<evidence type="ECO:0000313" key="4">
    <source>
        <dbReference type="Proteomes" id="UP001206572"/>
    </source>
</evidence>
<protein>
    <submittedName>
        <fullName evidence="3">Uncharacterized protein</fullName>
    </submittedName>
</protein>
<feature type="signal peptide" evidence="2">
    <location>
        <begin position="1"/>
        <end position="19"/>
    </location>
</feature>
<organism evidence="3 4">
    <name type="scientific">Massilia agri</name>
    <dbReference type="NCBI Taxonomy" id="1886785"/>
    <lineage>
        <taxon>Bacteria</taxon>
        <taxon>Pseudomonadati</taxon>
        <taxon>Pseudomonadota</taxon>
        <taxon>Betaproteobacteria</taxon>
        <taxon>Burkholderiales</taxon>
        <taxon>Oxalobacteraceae</taxon>
        <taxon>Telluria group</taxon>
        <taxon>Massilia</taxon>
    </lineage>
</organism>